<dbReference type="GO" id="GO:0033539">
    <property type="term" value="P:fatty acid beta-oxidation using acyl-CoA dehydrogenase"/>
    <property type="evidence" value="ECO:0007669"/>
    <property type="project" value="TreeGrafter"/>
</dbReference>
<dbReference type="Gene3D" id="1.10.540.10">
    <property type="entry name" value="Acyl-CoA dehydrogenase/oxidase, N-terminal domain"/>
    <property type="match status" value="1"/>
</dbReference>
<reference evidence="3 4" key="1">
    <citation type="submission" date="2020-08" db="EMBL/GenBank/DDBJ databases">
        <title>Sequencing the genomes of 1000 actinobacteria strains.</title>
        <authorList>
            <person name="Klenk H.-P."/>
        </authorList>
    </citation>
    <scope>NUCLEOTIDE SEQUENCE [LARGE SCALE GENOMIC DNA]</scope>
    <source>
        <strain evidence="3 4">DSM 44786</strain>
    </source>
</reference>
<gene>
    <name evidence="3" type="ORF">F4556_003237</name>
</gene>
<dbReference type="EMBL" id="JACHJR010000001">
    <property type="protein sequence ID" value="MBB4947702.1"/>
    <property type="molecule type" value="Genomic_DNA"/>
</dbReference>
<dbReference type="Pfam" id="PF08028">
    <property type="entry name" value="Acyl-CoA_dh_2"/>
    <property type="match status" value="1"/>
</dbReference>
<dbReference type="Proteomes" id="UP000573327">
    <property type="component" value="Unassembled WGS sequence"/>
</dbReference>
<dbReference type="SUPFAM" id="SSF47203">
    <property type="entry name" value="Acyl-CoA dehydrogenase C-terminal domain-like"/>
    <property type="match status" value="1"/>
</dbReference>
<dbReference type="GO" id="GO:0016712">
    <property type="term" value="F:oxidoreductase activity, acting on paired donors, with incorporation or reduction of molecular oxygen, reduced flavin or flavoprotein as one donor, and incorporation of one atom of oxygen"/>
    <property type="evidence" value="ECO:0007669"/>
    <property type="project" value="TreeGrafter"/>
</dbReference>
<name>A0A7W7SCD9_9ACTN</name>
<keyword evidence="1 3" id="KW-0560">Oxidoreductase</keyword>
<keyword evidence="3" id="KW-0503">Monooxygenase</keyword>
<dbReference type="InterPro" id="IPR009100">
    <property type="entry name" value="AcylCoA_DH/oxidase_NM_dom_sf"/>
</dbReference>
<sequence>MTVSTLLPTAPHHTAPAVTPEGVAALARRSGPAVEDARRLTPELAGALSEAGFARHFVPRRWGGTAGTFRALVAGTATVAEGCAATAWCGALYAAHGRLAAYLPEAGQRELWGASPDVRIAAAVVPPSGTAVRVGEGWRLSGEWTYASGVDHAHWVLLASRVAGAEIRIFALPRAQFEIRDTWRTLGLRGTGSNTVVVRDAFVPDRLTLTQSDLGTVRSDVARCHRVPFPLVAQLQFAAPILGAAQGARQIWAQTAARRVRADGQLTAQTAAGQQVLARAAGEIQAARLLLEGAAARADDGVVTPLAIAENQRDCALAAELAVAAVDRLFRAGGAAGQADGDPVQRHWRDVTAAAGHAALRFETAAAAYSAVELSGLGRSAD</sequence>
<dbReference type="PANTHER" id="PTHR48083:SF19">
    <property type="entry name" value="FLAVIN-DEPENDENT MONOOXYGENASE, OXYGENASE SUBUNIT HSAA"/>
    <property type="match status" value="1"/>
</dbReference>
<dbReference type="SUPFAM" id="SSF56645">
    <property type="entry name" value="Acyl-CoA dehydrogenase NM domain-like"/>
    <property type="match status" value="1"/>
</dbReference>
<accession>A0A7W7SCD9</accession>
<dbReference type="InterPro" id="IPR050741">
    <property type="entry name" value="Acyl-CoA_dehydrogenase"/>
</dbReference>
<dbReference type="PANTHER" id="PTHR48083">
    <property type="entry name" value="MEDIUM-CHAIN SPECIFIC ACYL-COA DEHYDROGENASE, MITOCHONDRIAL-RELATED"/>
    <property type="match status" value="1"/>
</dbReference>
<comment type="caution">
    <text evidence="3">The sequence shown here is derived from an EMBL/GenBank/DDBJ whole genome shotgun (WGS) entry which is preliminary data.</text>
</comment>
<evidence type="ECO:0000259" key="2">
    <source>
        <dbReference type="Pfam" id="PF08028"/>
    </source>
</evidence>
<dbReference type="InterPro" id="IPR037069">
    <property type="entry name" value="AcylCoA_DH/ox_N_sf"/>
</dbReference>
<evidence type="ECO:0000313" key="4">
    <source>
        <dbReference type="Proteomes" id="UP000573327"/>
    </source>
</evidence>
<dbReference type="GO" id="GO:0050660">
    <property type="term" value="F:flavin adenine dinucleotide binding"/>
    <property type="evidence" value="ECO:0007669"/>
    <property type="project" value="InterPro"/>
</dbReference>
<dbReference type="InterPro" id="IPR046373">
    <property type="entry name" value="Acyl-CoA_Oxase/DH_mid-dom_sf"/>
</dbReference>
<feature type="domain" description="Acyl-CoA dehydrogenase C-terminal" evidence="2">
    <location>
        <begin position="236"/>
        <end position="361"/>
    </location>
</feature>
<dbReference type="InterPro" id="IPR036250">
    <property type="entry name" value="AcylCo_DH-like_C"/>
</dbReference>
<keyword evidence="4" id="KW-1185">Reference proteome</keyword>
<protein>
    <submittedName>
        <fullName evidence="3">Two-component flavin-dependent monooxygenase</fullName>
        <ecNumber evidence="3">1.14.14.-</ecNumber>
    </submittedName>
</protein>
<dbReference type="EC" id="1.14.14.-" evidence="3"/>
<proteinExistence type="predicted"/>
<dbReference type="PIRSF" id="PIRSF016578">
    <property type="entry name" value="HsaA"/>
    <property type="match status" value="1"/>
</dbReference>
<evidence type="ECO:0000313" key="3">
    <source>
        <dbReference type="EMBL" id="MBB4947702.1"/>
    </source>
</evidence>
<dbReference type="GO" id="GO:0003995">
    <property type="term" value="F:acyl-CoA dehydrogenase activity"/>
    <property type="evidence" value="ECO:0007669"/>
    <property type="project" value="TreeGrafter"/>
</dbReference>
<dbReference type="AlphaFoldDB" id="A0A7W7SCD9"/>
<dbReference type="GO" id="GO:0005737">
    <property type="term" value="C:cytoplasm"/>
    <property type="evidence" value="ECO:0007669"/>
    <property type="project" value="TreeGrafter"/>
</dbReference>
<dbReference type="Gene3D" id="1.20.140.10">
    <property type="entry name" value="Butyryl-CoA Dehydrogenase, subunit A, domain 3"/>
    <property type="match status" value="1"/>
</dbReference>
<dbReference type="InterPro" id="IPR013107">
    <property type="entry name" value="Acyl-CoA_DH_C"/>
</dbReference>
<evidence type="ECO:0000256" key="1">
    <source>
        <dbReference type="ARBA" id="ARBA00023002"/>
    </source>
</evidence>
<dbReference type="RefSeq" id="WP_184916070.1">
    <property type="nucleotide sequence ID" value="NZ_JACHJR010000001.1"/>
</dbReference>
<dbReference type="Gene3D" id="2.40.110.10">
    <property type="entry name" value="Butyryl-CoA Dehydrogenase, subunit A, domain 2"/>
    <property type="match status" value="1"/>
</dbReference>
<organism evidence="3 4">
    <name type="scientific">Kitasatospora gansuensis</name>
    <dbReference type="NCBI Taxonomy" id="258050"/>
    <lineage>
        <taxon>Bacteria</taxon>
        <taxon>Bacillati</taxon>
        <taxon>Actinomycetota</taxon>
        <taxon>Actinomycetes</taxon>
        <taxon>Kitasatosporales</taxon>
        <taxon>Streptomycetaceae</taxon>
        <taxon>Kitasatospora</taxon>
    </lineage>
</organism>